<dbReference type="GO" id="GO:0000956">
    <property type="term" value="P:nuclear-transcribed mRNA catabolic process"/>
    <property type="evidence" value="ECO:0007669"/>
    <property type="project" value="TreeGrafter"/>
</dbReference>
<evidence type="ECO:0000259" key="5">
    <source>
        <dbReference type="Pfam" id="PF03159"/>
    </source>
</evidence>
<dbReference type="EMBL" id="MK500494">
    <property type="protein sequence ID" value="QBK90543.1"/>
    <property type="molecule type" value="Genomic_DNA"/>
</dbReference>
<protein>
    <submittedName>
        <fullName evidence="7">XRN 5'-3' exonuclease</fullName>
    </submittedName>
</protein>
<proteinExistence type="inferred from homology"/>
<feature type="domain" description="Xrn1 N-terminal" evidence="5">
    <location>
        <begin position="122"/>
        <end position="216"/>
    </location>
</feature>
<dbReference type="GO" id="GO:0003723">
    <property type="term" value="F:RNA binding"/>
    <property type="evidence" value="ECO:0007669"/>
    <property type="project" value="TreeGrafter"/>
</dbReference>
<dbReference type="InterPro" id="IPR041412">
    <property type="entry name" value="Xrn1_helical"/>
</dbReference>
<reference evidence="7" key="1">
    <citation type="journal article" date="2019" name="MBio">
        <title>Virus Genomes from Deep Sea Sediments Expand the Ocean Megavirome and Support Independent Origins of Viral Gigantism.</title>
        <authorList>
            <person name="Backstrom D."/>
            <person name="Yutin N."/>
            <person name="Jorgensen S.L."/>
            <person name="Dharamshi J."/>
            <person name="Homa F."/>
            <person name="Zaremba-Niedwiedzka K."/>
            <person name="Spang A."/>
            <person name="Wolf Y.I."/>
            <person name="Koonin E.V."/>
            <person name="Ettema T.J."/>
        </authorList>
    </citation>
    <scope>NUCLEOTIDE SEQUENCE</scope>
</reference>
<feature type="domain" description="Xrn1 N-terminal" evidence="5">
    <location>
        <begin position="1"/>
        <end position="121"/>
    </location>
</feature>
<evidence type="ECO:0000259" key="6">
    <source>
        <dbReference type="Pfam" id="PF17846"/>
    </source>
</evidence>
<feature type="domain" description="Xrn1 helical" evidence="6">
    <location>
        <begin position="236"/>
        <end position="314"/>
    </location>
</feature>
<dbReference type="Gene3D" id="3.40.50.12390">
    <property type="match status" value="1"/>
</dbReference>
<feature type="domain" description="Xrn1 helical" evidence="6">
    <location>
        <begin position="346"/>
        <end position="505"/>
    </location>
</feature>
<dbReference type="Gene3D" id="1.25.40.1050">
    <property type="match status" value="1"/>
</dbReference>
<gene>
    <name evidence="7" type="ORF">LCPAC104_00390</name>
</gene>
<keyword evidence="3 7" id="KW-0269">Exonuclease</keyword>
<dbReference type="PANTHER" id="PTHR12341:SF7">
    <property type="entry name" value="5'-3' EXORIBONUCLEASE 1"/>
    <property type="match status" value="1"/>
</dbReference>
<evidence type="ECO:0000256" key="3">
    <source>
        <dbReference type="ARBA" id="ARBA00022839"/>
    </source>
</evidence>
<comment type="similarity">
    <text evidence="4">Belongs to the 5'-3' exonuclease family.</text>
</comment>
<accession>A0A481Z3S0</accession>
<organism evidence="7">
    <name type="scientific">Pithovirus LCPAC104</name>
    <dbReference type="NCBI Taxonomy" id="2506589"/>
    <lineage>
        <taxon>Viruses</taxon>
        <taxon>Pithoviruses</taxon>
    </lineage>
</organism>
<name>A0A481Z3S0_9VIRU</name>
<keyword evidence="1" id="KW-0540">Nuclease</keyword>
<dbReference type="Pfam" id="PF03159">
    <property type="entry name" value="XRN_N"/>
    <property type="match status" value="2"/>
</dbReference>
<evidence type="ECO:0000256" key="2">
    <source>
        <dbReference type="ARBA" id="ARBA00022801"/>
    </source>
</evidence>
<dbReference type="GO" id="GO:0004534">
    <property type="term" value="F:5'-3' RNA exonuclease activity"/>
    <property type="evidence" value="ECO:0007669"/>
    <property type="project" value="TreeGrafter"/>
</dbReference>
<sequence>MGIPGFVGQWLRPKKFSNVIRRNYVENVSSVMIDANSIIHEEAQKTYAYGKDYNKLKINKIKNLSDKELENQLFDNISSRLLTILKDLDPTDLFMIAVDGVAPMAKIVQQRSRRFRIKKDEDILFNSNNITPGTDFMFRLDNFIKEWIRNNKQKLPKKVIYSSHMVPGEGEHKIMDIIRYENQIIGNKNHVIYGLDADLIMLSLLAPLDNIFLVRDKDIIDINLFRKIINETMGSIDDFVILTFFLGNDFLPHMPSLEDYSKSIDIMIDLYNSSEKRKFVLNDDIDIVSLTNFLLKIEEKEKELLNHESSRNFTYPSKLYDNSLIEKTIRIGDFQTSKIKTLDFNKFRKLWYKNEFKKNDENIMENIESMIYEYLKGIFWNYRYYKFGTSKVNTNWFYPYYHSPLFSDISIIASNIESNEKIIDYKSFPGQELVNPIYQLLSVMPLSSKEILPKEISELIDVSSEISDYYPVDFDIELEGKMNDWQGISILPFVDMKKIISAVNSKVSFTRAFKDKYSAEDNIVFDFTSSIEIRKRQEELEKTFGKSTIHFIKPGSKEERLKIWGNMNLLF</sequence>
<dbReference type="InterPro" id="IPR027073">
    <property type="entry name" value="5_3_exoribonuclease"/>
</dbReference>
<keyword evidence="2" id="KW-0378">Hydrolase</keyword>
<dbReference type="Pfam" id="PF17846">
    <property type="entry name" value="XRN_M"/>
    <property type="match status" value="2"/>
</dbReference>
<evidence type="ECO:0000256" key="1">
    <source>
        <dbReference type="ARBA" id="ARBA00022722"/>
    </source>
</evidence>
<dbReference type="InterPro" id="IPR004859">
    <property type="entry name" value="Xrn1_N"/>
</dbReference>
<dbReference type="PANTHER" id="PTHR12341">
    <property type="entry name" value="5'-&gt;3' EXORIBONUCLEASE"/>
    <property type="match status" value="1"/>
</dbReference>
<evidence type="ECO:0000256" key="4">
    <source>
        <dbReference type="ARBA" id="ARBA00038299"/>
    </source>
</evidence>
<evidence type="ECO:0000313" key="7">
    <source>
        <dbReference type="EMBL" id="QBK90543.1"/>
    </source>
</evidence>